<evidence type="ECO:0000256" key="8">
    <source>
        <dbReference type="ARBA" id="ARBA00023326"/>
    </source>
</evidence>
<dbReference type="GO" id="GO:0016811">
    <property type="term" value="F:hydrolase activity, acting on carbon-nitrogen (but not peptide) bonds, in linear amides"/>
    <property type="evidence" value="ECO:0007669"/>
    <property type="project" value="InterPro"/>
</dbReference>
<feature type="non-terminal residue" evidence="9">
    <location>
        <position position="267"/>
    </location>
</feature>
<keyword evidence="6" id="KW-0146">Chitin degradation</keyword>
<dbReference type="AlphaFoldDB" id="A0A659PVS1"/>
<evidence type="ECO:0000256" key="6">
    <source>
        <dbReference type="ARBA" id="ARBA00023024"/>
    </source>
</evidence>
<dbReference type="NCBIfam" id="NF002559">
    <property type="entry name" value="PRK02134.1"/>
    <property type="match status" value="1"/>
</dbReference>
<dbReference type="Pfam" id="PF04794">
    <property type="entry name" value="YdjC"/>
    <property type="match status" value="1"/>
</dbReference>
<dbReference type="FunFam" id="3.20.20.370:FF:000001">
    <property type="entry name" value="Chitooligosaccharide deacetylase"/>
    <property type="match status" value="1"/>
</dbReference>
<dbReference type="SUPFAM" id="SSF88713">
    <property type="entry name" value="Glycoside hydrolase/deacetylase"/>
    <property type="match status" value="1"/>
</dbReference>
<keyword evidence="7" id="KW-0119">Carbohydrate metabolism</keyword>
<evidence type="ECO:0000256" key="4">
    <source>
        <dbReference type="ARBA" id="ARBA00022801"/>
    </source>
</evidence>
<keyword evidence="5" id="KW-0460">Magnesium</keyword>
<dbReference type="GO" id="GO:0000272">
    <property type="term" value="P:polysaccharide catabolic process"/>
    <property type="evidence" value="ECO:0007669"/>
    <property type="project" value="UniProtKB-KW"/>
</dbReference>
<organism evidence="9 10">
    <name type="scientific">Salmonella enterica subsp. enterica serovar Wilhelmsburg</name>
    <dbReference type="NCBI Taxonomy" id="1960126"/>
    <lineage>
        <taxon>Bacteria</taxon>
        <taxon>Pseudomonadati</taxon>
        <taxon>Pseudomonadota</taxon>
        <taxon>Gammaproteobacteria</taxon>
        <taxon>Enterobacterales</taxon>
        <taxon>Enterobacteriaceae</taxon>
        <taxon>Salmonella</taxon>
    </lineage>
</organism>
<comment type="cofactor">
    <cofactor evidence="1">
        <name>Mg(2+)</name>
        <dbReference type="ChEBI" id="CHEBI:18420"/>
    </cofactor>
</comment>
<dbReference type="GO" id="GO:0046872">
    <property type="term" value="F:metal ion binding"/>
    <property type="evidence" value="ECO:0007669"/>
    <property type="project" value="UniProtKB-KW"/>
</dbReference>
<evidence type="ECO:0000256" key="3">
    <source>
        <dbReference type="ARBA" id="ARBA00022723"/>
    </source>
</evidence>
<proteinExistence type="inferred from homology"/>
<evidence type="ECO:0000256" key="1">
    <source>
        <dbReference type="ARBA" id="ARBA00001946"/>
    </source>
</evidence>
<dbReference type="Gene3D" id="3.20.20.370">
    <property type="entry name" value="Glycoside hydrolase/deacetylase"/>
    <property type="match status" value="1"/>
</dbReference>
<keyword evidence="3" id="KW-0479">Metal-binding</keyword>
<dbReference type="InterPro" id="IPR011330">
    <property type="entry name" value="Glyco_hydro/deAcase_b/a-brl"/>
</dbReference>
<sequence length="267" mass="29551">MERVLIVNADDFGLSKGQNYGIVEAYRNGVVTSTTALVNGEAIDHAAQLSRELPALGVGMHFVLTLGKPVSEMPGLTRDGLLGKWIWQMAEEDTLLLDEIAHELACQYQRFIDVFGREPTHLDSHHHVHMFPQIFPIVARFAAQRGIALRIDRQTVLNADDLPSDLRSTQGFSSEFYGEEITEACFLHILDASAHRGEASLEVMCHPAFVDNIIRQSAYCYPRLTELEVLTSASLKAAMAERGDRAGSVLASLLLSLTRLNAPHSKR</sequence>
<reference evidence="9 10" key="1">
    <citation type="submission" date="2018-03" db="EMBL/GenBank/DDBJ databases">
        <title>Non-Typhoidal Salmonella genome sequencing and assembly.</title>
        <authorList>
            <person name="Matchawe C."/>
        </authorList>
    </citation>
    <scope>NUCLEOTIDE SEQUENCE [LARGE SCALE GENOMIC DNA]</scope>
    <source>
        <strain evidence="9 10">35dea</strain>
    </source>
</reference>
<dbReference type="HAMAP" id="MF_01246">
    <property type="entry name" value="COD"/>
    <property type="match status" value="1"/>
</dbReference>
<dbReference type="PANTHER" id="PTHR31609">
    <property type="entry name" value="YDJC DEACETYLASE FAMILY MEMBER"/>
    <property type="match status" value="1"/>
</dbReference>
<dbReference type="Proteomes" id="UP000298491">
    <property type="component" value="Unassembled WGS sequence"/>
</dbReference>
<protein>
    <submittedName>
        <fullName evidence="9">Chitin disaccharide deacetylase</fullName>
    </submittedName>
</protein>
<comment type="caution">
    <text evidence="9">The sequence shown here is derived from an EMBL/GenBank/DDBJ whole genome shotgun (WGS) entry which is preliminary data.</text>
</comment>
<dbReference type="GO" id="GO:0019213">
    <property type="term" value="F:deacetylase activity"/>
    <property type="evidence" value="ECO:0007669"/>
    <property type="project" value="TreeGrafter"/>
</dbReference>
<evidence type="ECO:0000256" key="2">
    <source>
        <dbReference type="ARBA" id="ARBA00022490"/>
    </source>
</evidence>
<dbReference type="EMBL" id="PYKB01001465">
    <property type="protein sequence ID" value="TGC77925.1"/>
    <property type="molecule type" value="Genomic_DNA"/>
</dbReference>
<accession>A0A659PVS1</accession>
<dbReference type="InterPro" id="IPR022948">
    <property type="entry name" value="COD_ChbG_bac"/>
</dbReference>
<keyword evidence="2" id="KW-0963">Cytoplasm</keyword>
<name>A0A659PVS1_SALET</name>
<dbReference type="GO" id="GO:0052777">
    <property type="term" value="P:diacetylchitobiose catabolic process"/>
    <property type="evidence" value="ECO:0007669"/>
    <property type="project" value="TreeGrafter"/>
</dbReference>
<dbReference type="GO" id="GO:0006032">
    <property type="term" value="P:chitin catabolic process"/>
    <property type="evidence" value="ECO:0007669"/>
    <property type="project" value="UniProtKB-KW"/>
</dbReference>
<keyword evidence="4" id="KW-0378">Hydrolase</keyword>
<evidence type="ECO:0000313" key="9">
    <source>
        <dbReference type="EMBL" id="TGC77925.1"/>
    </source>
</evidence>
<dbReference type="InterPro" id="IPR006879">
    <property type="entry name" value="YdjC-like"/>
</dbReference>
<keyword evidence="8" id="KW-0624">Polysaccharide degradation</keyword>
<gene>
    <name evidence="9" type="ORF">C9F09_25525</name>
</gene>
<evidence type="ECO:0000256" key="7">
    <source>
        <dbReference type="ARBA" id="ARBA00023277"/>
    </source>
</evidence>
<evidence type="ECO:0000256" key="5">
    <source>
        <dbReference type="ARBA" id="ARBA00022842"/>
    </source>
</evidence>
<dbReference type="CDD" id="cd10803">
    <property type="entry name" value="YdjC_EF3048_like"/>
    <property type="match status" value="1"/>
</dbReference>
<dbReference type="PANTHER" id="PTHR31609:SF1">
    <property type="entry name" value="CARBOHYDRATE DEACETYLASE"/>
    <property type="match status" value="1"/>
</dbReference>
<evidence type="ECO:0000313" key="10">
    <source>
        <dbReference type="Proteomes" id="UP000298491"/>
    </source>
</evidence>